<evidence type="ECO:0000256" key="9">
    <source>
        <dbReference type="SAM" id="Phobius"/>
    </source>
</evidence>
<dbReference type="InterPro" id="IPR045194">
    <property type="entry name" value="MGRN1/RNF157-like"/>
</dbReference>
<keyword evidence="9" id="KW-1133">Transmembrane helix</keyword>
<keyword evidence="7" id="KW-0862">Zinc</keyword>
<dbReference type="Gene3D" id="3.30.40.10">
    <property type="entry name" value="Zinc/RING finger domain, C3HC4 (zinc finger)"/>
    <property type="match status" value="1"/>
</dbReference>
<dbReference type="AlphaFoldDB" id="A0A9I9CPH2"/>
<feature type="compositionally biased region" description="Pro residues" evidence="8">
    <location>
        <begin position="77"/>
        <end position="96"/>
    </location>
</feature>
<dbReference type="InterPro" id="IPR058981">
    <property type="entry name" value="MGRN1/RNF157-like_N"/>
</dbReference>
<evidence type="ECO:0000256" key="4">
    <source>
        <dbReference type="ARBA" id="ARBA00022723"/>
    </source>
</evidence>
<feature type="region of interest" description="Disordered" evidence="8">
    <location>
        <begin position="55"/>
        <end position="132"/>
    </location>
</feature>
<keyword evidence="3" id="KW-0808">Transferase</keyword>
<dbReference type="Pfam" id="PF26192">
    <property type="entry name" value="RNF157-like_N"/>
    <property type="match status" value="2"/>
</dbReference>
<proteinExistence type="predicted"/>
<dbReference type="GO" id="GO:0016567">
    <property type="term" value="P:protein ubiquitination"/>
    <property type="evidence" value="ECO:0007669"/>
    <property type="project" value="TreeGrafter"/>
</dbReference>
<organism evidence="11">
    <name type="scientific">Cucumis melo</name>
    <name type="common">Muskmelon</name>
    <dbReference type="NCBI Taxonomy" id="3656"/>
    <lineage>
        <taxon>Eukaryota</taxon>
        <taxon>Viridiplantae</taxon>
        <taxon>Streptophyta</taxon>
        <taxon>Embryophyta</taxon>
        <taxon>Tracheophyta</taxon>
        <taxon>Spermatophyta</taxon>
        <taxon>Magnoliopsida</taxon>
        <taxon>eudicotyledons</taxon>
        <taxon>Gunneridae</taxon>
        <taxon>Pentapetalae</taxon>
        <taxon>rosids</taxon>
        <taxon>fabids</taxon>
        <taxon>Cucurbitales</taxon>
        <taxon>Cucurbitaceae</taxon>
        <taxon>Benincaseae</taxon>
        <taxon>Cucumis</taxon>
    </lineage>
</organism>
<reference evidence="11" key="1">
    <citation type="submission" date="2023-03" db="UniProtKB">
        <authorList>
            <consortium name="EnsemblPlants"/>
        </authorList>
    </citation>
    <scope>IDENTIFICATION</scope>
</reference>
<feature type="domain" description="MGRN1/RNF157-like N-terminal" evidence="10">
    <location>
        <begin position="205"/>
        <end position="239"/>
    </location>
</feature>
<evidence type="ECO:0000256" key="1">
    <source>
        <dbReference type="ARBA" id="ARBA00000900"/>
    </source>
</evidence>
<evidence type="ECO:0000256" key="2">
    <source>
        <dbReference type="ARBA" id="ARBA00012483"/>
    </source>
</evidence>
<dbReference type="GO" id="GO:0008270">
    <property type="term" value="F:zinc ion binding"/>
    <property type="evidence" value="ECO:0007669"/>
    <property type="project" value="UniProtKB-KW"/>
</dbReference>
<evidence type="ECO:0000256" key="6">
    <source>
        <dbReference type="ARBA" id="ARBA00022786"/>
    </source>
</evidence>
<keyword evidence="9" id="KW-0472">Membrane</keyword>
<evidence type="ECO:0000256" key="7">
    <source>
        <dbReference type="ARBA" id="ARBA00022833"/>
    </source>
</evidence>
<sequence length="505" mass="56749">LENRCQRTNGDCSSTSDKLLLPNFQQKKDPKFSFLLLRSLILEMGISWSNRRRNNYLQNPPPPPPPPYLSSSSFYYPPEPQSLSPAPPPPPPPPPLQTHQFTNSHPPPPHSHPYGSTSQPLPLPPIPHPPPPAPAPAPHSYYFSGGYNSCNYGNSSMGRFNFYPYYANQSNGWSQIRPPMGPPLLPPPPLPIVEHRQAKKVRNDVNVHKDTLKIEVDEQNPGHHLVSFVFDALYDGSLGLPVNKCGEDGVEGLISSCTSPIISFLIAALKILFYFLFLIQFHYTMNSITILFFAKEEPNCRFVPVYPDAFKPVKIPFQKGPAQKFFQPVGTGFDLGFFDLDDLSKPSPAEDTFPLVISAETCSPSQSDDERMGEPQQDNSHMQITQAVLEKKNGGPFQVKVIRQLLWIDGVRYELREIFGIGSSSAEGFDDNDTGKECVICMTEPKDTAVLPCRHLGFEKEAIIWLELKKMGREIIETLAVFVLAYLESYPMLCLRDEKRKLRQL</sequence>
<dbReference type="EnsemblPlants" id="MELO3C006565.2.1">
    <property type="protein sequence ID" value="MELO3C006565.2.1"/>
    <property type="gene ID" value="MELO3C006565.2"/>
</dbReference>
<dbReference type="EC" id="2.3.2.27" evidence="2"/>
<evidence type="ECO:0000313" key="11">
    <source>
        <dbReference type="EnsemblPlants" id="MELO3C006565.2.1"/>
    </source>
</evidence>
<keyword evidence="6" id="KW-0833">Ubl conjugation pathway</keyword>
<keyword evidence="9" id="KW-0812">Transmembrane</keyword>
<feature type="transmembrane region" description="Helical" evidence="9">
    <location>
        <begin position="261"/>
        <end position="279"/>
    </location>
</feature>
<feature type="domain" description="MGRN1/RNF157-like N-terminal" evidence="10">
    <location>
        <begin position="284"/>
        <end position="415"/>
    </location>
</feature>
<name>A0A9I9CPH2_CUCME</name>
<dbReference type="GO" id="GO:0061630">
    <property type="term" value="F:ubiquitin protein ligase activity"/>
    <property type="evidence" value="ECO:0007669"/>
    <property type="project" value="UniProtKB-EC"/>
</dbReference>
<keyword evidence="4" id="KW-0479">Metal-binding</keyword>
<evidence type="ECO:0000256" key="8">
    <source>
        <dbReference type="SAM" id="MobiDB-lite"/>
    </source>
</evidence>
<evidence type="ECO:0000256" key="3">
    <source>
        <dbReference type="ARBA" id="ARBA00022679"/>
    </source>
</evidence>
<dbReference type="PANTHER" id="PTHR22996:SF4">
    <property type="entry name" value="E3 UBIQUITIN-PROTEIN LIGASE LUL4-RELATED"/>
    <property type="match status" value="1"/>
</dbReference>
<keyword evidence="5" id="KW-0863">Zinc-finger</keyword>
<accession>A0A9I9CPH2</accession>
<feature type="compositionally biased region" description="Pro residues" evidence="8">
    <location>
        <begin position="121"/>
        <end position="132"/>
    </location>
</feature>
<comment type="catalytic activity">
    <reaction evidence="1">
        <text>S-ubiquitinyl-[E2 ubiquitin-conjugating enzyme]-L-cysteine + [acceptor protein]-L-lysine = [E2 ubiquitin-conjugating enzyme]-L-cysteine + N(6)-ubiquitinyl-[acceptor protein]-L-lysine.</text>
        <dbReference type="EC" id="2.3.2.27"/>
    </reaction>
</comment>
<protein>
    <recommendedName>
        <fullName evidence="2">RING-type E3 ubiquitin transferase</fullName>
        <ecNumber evidence="2">2.3.2.27</ecNumber>
    </recommendedName>
</protein>
<dbReference type="Gramene" id="MELO3C006565.2.1">
    <property type="protein sequence ID" value="MELO3C006565.2.1"/>
    <property type="gene ID" value="MELO3C006565.2"/>
</dbReference>
<dbReference type="InterPro" id="IPR013083">
    <property type="entry name" value="Znf_RING/FYVE/PHD"/>
</dbReference>
<dbReference type="PANTHER" id="PTHR22996">
    <property type="entry name" value="MAHOGUNIN"/>
    <property type="match status" value="1"/>
</dbReference>
<evidence type="ECO:0000259" key="10">
    <source>
        <dbReference type="Pfam" id="PF26192"/>
    </source>
</evidence>
<feature type="compositionally biased region" description="Pro residues" evidence="8">
    <location>
        <begin position="59"/>
        <end position="68"/>
    </location>
</feature>
<evidence type="ECO:0000256" key="5">
    <source>
        <dbReference type="ARBA" id="ARBA00022771"/>
    </source>
</evidence>